<accession>A0ABQ9HWJ3</accession>
<gene>
    <name evidence="2" type="ORF">PR048_008242</name>
</gene>
<evidence type="ECO:0000256" key="1">
    <source>
        <dbReference type="SAM" id="MobiDB-lite"/>
    </source>
</evidence>
<dbReference type="InterPro" id="IPR036397">
    <property type="entry name" value="RNaseH_sf"/>
</dbReference>
<dbReference type="Gene3D" id="3.30.420.10">
    <property type="entry name" value="Ribonuclease H-like superfamily/Ribonuclease H"/>
    <property type="match status" value="1"/>
</dbReference>
<evidence type="ECO:0008006" key="4">
    <source>
        <dbReference type="Google" id="ProtNLM"/>
    </source>
</evidence>
<organism evidence="2 3">
    <name type="scientific">Dryococelus australis</name>
    <dbReference type="NCBI Taxonomy" id="614101"/>
    <lineage>
        <taxon>Eukaryota</taxon>
        <taxon>Metazoa</taxon>
        <taxon>Ecdysozoa</taxon>
        <taxon>Arthropoda</taxon>
        <taxon>Hexapoda</taxon>
        <taxon>Insecta</taxon>
        <taxon>Pterygota</taxon>
        <taxon>Neoptera</taxon>
        <taxon>Polyneoptera</taxon>
        <taxon>Phasmatodea</taxon>
        <taxon>Verophasmatodea</taxon>
        <taxon>Anareolatae</taxon>
        <taxon>Phasmatidae</taxon>
        <taxon>Eurycanthinae</taxon>
        <taxon>Dryococelus</taxon>
    </lineage>
</organism>
<feature type="region of interest" description="Disordered" evidence="1">
    <location>
        <begin position="57"/>
        <end position="80"/>
    </location>
</feature>
<sequence length="551" mass="61991">MLETTFLSEPTESLTPRQGVQVWPGRKFMLGKGPEGLLDHPSLHHILQTGTSRKISEQPLEPTPEAGQQQTDAAAVNGPPAWRHQTFCSDALSRARLSIGGTTMSSHYSARTLYDTPPTSTPRTAYENLLGAIATELIIDYSVARKDFHLLTQQDDGNWMKDKFYKDLKKCSLYREQPIPAASSARFPHEAKIQERPCWESSPICRDGKRYARSSAGPPHILESSRRCSRPACDLMSGALGPRNLGKWSLVRRGAHRRELEARGEGGDGRGGYILLYGLPEPQRGKGGLVEDYSIQHQTNPLTPFSELSNNGREGSGRETIRALSPSQPEGHFSCSRLAWFRCVATREAWLAAWAILKVEGHDVELRSHRNEDSNLKRATVTERLVCSPPTKAIRVQSPVWSLCFFHMWESCQTMPLVDGFPRGSPVSPVLLFRCCSILTLIGSQDLDYKTFSDESECHGTKLLVAISESKVTVPPRIRKIRIRVPGEPQLTAAMQWYADNNVRRLDWPAQSPDLNPIEHLWDELDRRVRARQARQKSIAQLMEWLQEDSR</sequence>
<evidence type="ECO:0000313" key="3">
    <source>
        <dbReference type="Proteomes" id="UP001159363"/>
    </source>
</evidence>
<keyword evidence="3" id="KW-1185">Reference proteome</keyword>
<feature type="region of interest" description="Disordered" evidence="1">
    <location>
        <begin position="300"/>
        <end position="326"/>
    </location>
</feature>
<dbReference type="EMBL" id="JARBHB010000003">
    <property type="protein sequence ID" value="KAJ8888750.1"/>
    <property type="molecule type" value="Genomic_DNA"/>
</dbReference>
<feature type="compositionally biased region" description="Polar residues" evidence="1">
    <location>
        <begin position="300"/>
        <end position="313"/>
    </location>
</feature>
<dbReference type="Proteomes" id="UP001159363">
    <property type="component" value="Chromosome 3"/>
</dbReference>
<comment type="caution">
    <text evidence="2">The sequence shown here is derived from an EMBL/GenBank/DDBJ whole genome shotgun (WGS) entry which is preliminary data.</text>
</comment>
<proteinExistence type="predicted"/>
<protein>
    <recommendedName>
        <fullName evidence="4">Tc1-like transposase DDE domain-containing protein</fullName>
    </recommendedName>
</protein>
<reference evidence="2 3" key="1">
    <citation type="submission" date="2023-02" db="EMBL/GenBank/DDBJ databases">
        <title>LHISI_Scaffold_Assembly.</title>
        <authorList>
            <person name="Stuart O.P."/>
            <person name="Cleave R."/>
            <person name="Magrath M.J.L."/>
            <person name="Mikheyev A.S."/>
        </authorList>
    </citation>
    <scope>NUCLEOTIDE SEQUENCE [LARGE SCALE GENOMIC DNA]</scope>
    <source>
        <strain evidence="2">Daus_M_001</strain>
        <tissue evidence="2">Leg muscle</tissue>
    </source>
</reference>
<evidence type="ECO:0000313" key="2">
    <source>
        <dbReference type="EMBL" id="KAJ8888750.1"/>
    </source>
</evidence>
<name>A0ABQ9HWJ3_9NEOP</name>